<protein>
    <submittedName>
        <fullName evidence="6">Disulfide bond formation protein B</fullName>
    </submittedName>
</protein>
<name>A0A8J8MV42_9RHOB</name>
<evidence type="ECO:0000256" key="1">
    <source>
        <dbReference type="ARBA" id="ARBA00004141"/>
    </source>
</evidence>
<dbReference type="Proteomes" id="UP000679284">
    <property type="component" value="Chromosome"/>
</dbReference>
<dbReference type="GO" id="GO:0016020">
    <property type="term" value="C:membrane"/>
    <property type="evidence" value="ECO:0007669"/>
    <property type="project" value="UniProtKB-SubCell"/>
</dbReference>
<evidence type="ECO:0000313" key="7">
    <source>
        <dbReference type="Proteomes" id="UP000679284"/>
    </source>
</evidence>
<dbReference type="InterPro" id="IPR024199">
    <property type="entry name" value="Uncharacterised_DsbB"/>
</dbReference>
<evidence type="ECO:0000256" key="2">
    <source>
        <dbReference type="ARBA" id="ARBA00022692"/>
    </source>
</evidence>
<sequence length="160" mass="16716">MESKALAVFAAAGSAALLLTALGFQYIGGLAPCHLCMWQRYPHVWAVLIGLAVTMLPRRWLIALGALGPAISAGVGIFHTGVERGWWPGPSSCTGSSSALSGLSGSDLLATDTPVNLVMCDQVAWSLAGLSMASWNAIASLILVAIWVAAWRSADPRKLL</sequence>
<gene>
    <name evidence="6" type="ORF">GR316_03235</name>
</gene>
<accession>A0A8J8MV42</accession>
<dbReference type="GO" id="GO:0006457">
    <property type="term" value="P:protein folding"/>
    <property type="evidence" value="ECO:0007669"/>
    <property type="project" value="InterPro"/>
</dbReference>
<evidence type="ECO:0000256" key="4">
    <source>
        <dbReference type="ARBA" id="ARBA00023136"/>
    </source>
</evidence>
<dbReference type="PIRSF" id="PIRSF033913">
    <property type="entry name" value="S-S_format_DsbB"/>
    <property type="match status" value="1"/>
</dbReference>
<dbReference type="Pfam" id="PF02600">
    <property type="entry name" value="DsbB"/>
    <property type="match status" value="1"/>
</dbReference>
<reference evidence="6" key="1">
    <citation type="submission" date="2020-01" db="EMBL/GenBank/DDBJ databases">
        <authorList>
            <person name="Yang Y."/>
            <person name="Kwon Y.M."/>
        </authorList>
    </citation>
    <scope>NUCLEOTIDE SEQUENCE</scope>
    <source>
        <strain evidence="6">PG104</strain>
    </source>
</reference>
<feature type="transmembrane region" description="Helical" evidence="5">
    <location>
        <begin position="123"/>
        <end position="150"/>
    </location>
</feature>
<keyword evidence="3 5" id="KW-1133">Transmembrane helix</keyword>
<dbReference type="EMBL" id="CP047289">
    <property type="protein sequence ID" value="QUS36863.1"/>
    <property type="molecule type" value="Genomic_DNA"/>
</dbReference>
<dbReference type="InterPro" id="IPR003752">
    <property type="entry name" value="DiS_bond_form_DsbB/BdbC"/>
</dbReference>
<keyword evidence="4 5" id="KW-0472">Membrane</keyword>
<keyword evidence="2 5" id="KW-0812">Transmembrane</keyword>
<dbReference type="KEGG" id="fap:GR316_03235"/>
<dbReference type="GO" id="GO:0015035">
    <property type="term" value="F:protein-disulfide reductase activity"/>
    <property type="evidence" value="ECO:0007669"/>
    <property type="project" value="InterPro"/>
</dbReference>
<proteinExistence type="predicted"/>
<dbReference type="SUPFAM" id="SSF158442">
    <property type="entry name" value="DsbB-like"/>
    <property type="match status" value="1"/>
</dbReference>
<dbReference type="AlphaFoldDB" id="A0A8J8MV42"/>
<evidence type="ECO:0000256" key="5">
    <source>
        <dbReference type="SAM" id="Phobius"/>
    </source>
</evidence>
<evidence type="ECO:0000256" key="3">
    <source>
        <dbReference type="ARBA" id="ARBA00022989"/>
    </source>
</evidence>
<feature type="transmembrane region" description="Helical" evidence="5">
    <location>
        <begin position="61"/>
        <end position="82"/>
    </location>
</feature>
<feature type="transmembrane region" description="Helical" evidence="5">
    <location>
        <begin position="39"/>
        <end position="56"/>
    </location>
</feature>
<dbReference type="Gene3D" id="1.20.1550.10">
    <property type="entry name" value="DsbB-like"/>
    <property type="match status" value="1"/>
</dbReference>
<comment type="subcellular location">
    <subcellularLocation>
        <location evidence="1">Membrane</location>
        <topology evidence="1">Multi-pass membrane protein</topology>
    </subcellularLocation>
</comment>
<keyword evidence="7" id="KW-1185">Reference proteome</keyword>
<dbReference type="InterPro" id="IPR023380">
    <property type="entry name" value="DsbB-like_sf"/>
</dbReference>
<evidence type="ECO:0000313" key="6">
    <source>
        <dbReference type="EMBL" id="QUS36863.1"/>
    </source>
</evidence>
<organism evidence="6 7">
    <name type="scientific">Falsirhodobacter algicola</name>
    <dbReference type="NCBI Taxonomy" id="2692330"/>
    <lineage>
        <taxon>Bacteria</taxon>
        <taxon>Pseudomonadati</taxon>
        <taxon>Pseudomonadota</taxon>
        <taxon>Alphaproteobacteria</taxon>
        <taxon>Rhodobacterales</taxon>
        <taxon>Paracoccaceae</taxon>
        <taxon>Falsirhodobacter</taxon>
    </lineage>
</organism>